<evidence type="ECO:0000313" key="1">
    <source>
        <dbReference type="EMBL" id="NNH02952.1"/>
    </source>
</evidence>
<organism evidence="1 2">
    <name type="scientific">Microbacterium ulmi</name>
    <dbReference type="NCBI Taxonomy" id="179095"/>
    <lineage>
        <taxon>Bacteria</taxon>
        <taxon>Bacillati</taxon>
        <taxon>Actinomycetota</taxon>
        <taxon>Actinomycetes</taxon>
        <taxon>Micrococcales</taxon>
        <taxon>Microbacteriaceae</taxon>
        <taxon>Microbacterium</taxon>
    </lineage>
</organism>
<evidence type="ECO:0000313" key="2">
    <source>
        <dbReference type="Proteomes" id="UP000543598"/>
    </source>
</evidence>
<reference evidence="1 2" key="1">
    <citation type="submission" date="2020-05" db="EMBL/GenBank/DDBJ databases">
        <title>MicrobeNet Type strains.</title>
        <authorList>
            <person name="Nicholson A.C."/>
        </authorList>
    </citation>
    <scope>NUCLEOTIDE SEQUENCE [LARGE SCALE GENOMIC DNA]</scope>
    <source>
        <strain evidence="1 2">JCM 14282</strain>
    </source>
</reference>
<sequence>MSTGLESVRLAWSAVPEGGDRRAVAWGLVRELLGDAGPSARLTNPCAYCGGPHGPLRVGGAPYLAGIAYARDLAVAAVVDAHATRTFAIDAEPDDASGAGLVLGAGAGRTVRDWVRVEAALKADGRGLRVDPALVEVRE</sequence>
<proteinExistence type="predicted"/>
<keyword evidence="2" id="KW-1185">Reference proteome</keyword>
<feature type="non-terminal residue" evidence="1">
    <location>
        <position position="139"/>
    </location>
</feature>
<protein>
    <submittedName>
        <fullName evidence="1">Chemotaxis protein CheY</fullName>
    </submittedName>
</protein>
<dbReference type="Proteomes" id="UP000543598">
    <property type="component" value="Unassembled WGS sequence"/>
</dbReference>
<dbReference type="RefSeq" id="WP_170283177.1">
    <property type="nucleotide sequence ID" value="NZ_JABEMB010000003.1"/>
</dbReference>
<dbReference type="EMBL" id="JABEMB010000003">
    <property type="protein sequence ID" value="NNH02952.1"/>
    <property type="molecule type" value="Genomic_DNA"/>
</dbReference>
<comment type="caution">
    <text evidence="1">The sequence shown here is derived from an EMBL/GenBank/DDBJ whole genome shotgun (WGS) entry which is preliminary data.</text>
</comment>
<accession>A0A7Y2Q068</accession>
<gene>
    <name evidence="1" type="ORF">HLA99_03650</name>
</gene>
<dbReference type="AlphaFoldDB" id="A0A7Y2Q068"/>
<name>A0A7Y2Q068_9MICO</name>